<evidence type="ECO:0000313" key="1">
    <source>
        <dbReference type="EMBL" id="TFK63512.1"/>
    </source>
</evidence>
<dbReference type="Proteomes" id="UP000308600">
    <property type="component" value="Unassembled WGS sequence"/>
</dbReference>
<reference evidence="1 2" key="1">
    <citation type="journal article" date="2019" name="Nat. Ecol. Evol.">
        <title>Megaphylogeny resolves global patterns of mushroom evolution.</title>
        <authorList>
            <person name="Varga T."/>
            <person name="Krizsan K."/>
            <person name="Foldi C."/>
            <person name="Dima B."/>
            <person name="Sanchez-Garcia M."/>
            <person name="Sanchez-Ramirez S."/>
            <person name="Szollosi G.J."/>
            <person name="Szarkandi J.G."/>
            <person name="Papp V."/>
            <person name="Albert L."/>
            <person name="Andreopoulos W."/>
            <person name="Angelini C."/>
            <person name="Antonin V."/>
            <person name="Barry K.W."/>
            <person name="Bougher N.L."/>
            <person name="Buchanan P."/>
            <person name="Buyck B."/>
            <person name="Bense V."/>
            <person name="Catcheside P."/>
            <person name="Chovatia M."/>
            <person name="Cooper J."/>
            <person name="Damon W."/>
            <person name="Desjardin D."/>
            <person name="Finy P."/>
            <person name="Geml J."/>
            <person name="Haridas S."/>
            <person name="Hughes K."/>
            <person name="Justo A."/>
            <person name="Karasinski D."/>
            <person name="Kautmanova I."/>
            <person name="Kiss B."/>
            <person name="Kocsube S."/>
            <person name="Kotiranta H."/>
            <person name="LaButti K.M."/>
            <person name="Lechner B.E."/>
            <person name="Liimatainen K."/>
            <person name="Lipzen A."/>
            <person name="Lukacs Z."/>
            <person name="Mihaltcheva S."/>
            <person name="Morgado L.N."/>
            <person name="Niskanen T."/>
            <person name="Noordeloos M.E."/>
            <person name="Ohm R.A."/>
            <person name="Ortiz-Santana B."/>
            <person name="Ovrebo C."/>
            <person name="Racz N."/>
            <person name="Riley R."/>
            <person name="Savchenko A."/>
            <person name="Shiryaev A."/>
            <person name="Soop K."/>
            <person name="Spirin V."/>
            <person name="Szebenyi C."/>
            <person name="Tomsovsky M."/>
            <person name="Tulloss R.E."/>
            <person name="Uehling J."/>
            <person name="Grigoriev I.V."/>
            <person name="Vagvolgyi C."/>
            <person name="Papp T."/>
            <person name="Martin F.M."/>
            <person name="Miettinen O."/>
            <person name="Hibbett D.S."/>
            <person name="Nagy L.G."/>
        </authorList>
    </citation>
    <scope>NUCLEOTIDE SEQUENCE [LARGE SCALE GENOMIC DNA]</scope>
    <source>
        <strain evidence="1 2">NL-1719</strain>
    </source>
</reference>
<name>A0ACD3ACQ4_9AGAR</name>
<dbReference type="EMBL" id="ML208519">
    <property type="protein sequence ID" value="TFK63512.1"/>
    <property type="molecule type" value="Genomic_DNA"/>
</dbReference>
<sequence length="556" mass="63663">MQSPISMIPEDVLVSIFELATKQSSGMALTLAHVSPLWRTIAHAYATLWTTITVSNTFYTCLRGSHHPATSEYALGPRPHDIHQPDLLNLRHYLYYSKDRLLDVRVDAEMPHLLARRDEELAMNNVRYHGRTTRIALLLARHTKRIRSLSVQCDSYYTFIHFFDTIKSITAHEEWGSLEHLDVQWHGPIDRFTSMDPCLRNRLPFGMLEDRLMATSADRPEYPLPGPTSGFEHLRFLTLGGTNIDWDTFAPTNLQELHLLEMNDDIKPTYEQLRWVLLRNAATLIKLSLVDVFTSFDGGNGVDSDTFILPCVHTLKLGYALPEDLDSLIFSLVLPAMRSLMVINTGEKLYETSFKGEMTHHARDHYEATQYLLGSLARAWDLTNIECVKLVDVRCIFQNSTLPEEPSNWNLSHAQEIFDRGYHLARPRVQKDRDAFLVWGPMKFWHACTRLRTVSLVRPDAATLYSLCCPVPEEPPYAPKSRGVERHTKIGSFSDDRSWIHSPEGPSLRLPCPRLRTIKLKVSQVDDSVVNGFIDRRNFFVGCTKRGVKAEYIISE</sequence>
<protein>
    <submittedName>
        <fullName evidence="1">Uncharacterized protein</fullName>
    </submittedName>
</protein>
<organism evidence="1 2">
    <name type="scientific">Pluteus cervinus</name>
    <dbReference type="NCBI Taxonomy" id="181527"/>
    <lineage>
        <taxon>Eukaryota</taxon>
        <taxon>Fungi</taxon>
        <taxon>Dikarya</taxon>
        <taxon>Basidiomycota</taxon>
        <taxon>Agaricomycotina</taxon>
        <taxon>Agaricomycetes</taxon>
        <taxon>Agaricomycetidae</taxon>
        <taxon>Agaricales</taxon>
        <taxon>Pluteineae</taxon>
        <taxon>Pluteaceae</taxon>
        <taxon>Pluteus</taxon>
    </lineage>
</organism>
<keyword evidence="2" id="KW-1185">Reference proteome</keyword>
<gene>
    <name evidence="1" type="ORF">BDN72DRAFT_862058</name>
</gene>
<proteinExistence type="predicted"/>
<accession>A0ACD3ACQ4</accession>
<evidence type="ECO:0000313" key="2">
    <source>
        <dbReference type="Proteomes" id="UP000308600"/>
    </source>
</evidence>